<feature type="transmembrane region" description="Helical" evidence="1">
    <location>
        <begin position="154"/>
        <end position="174"/>
    </location>
</feature>
<reference evidence="2 3" key="1">
    <citation type="submission" date="2018-01" db="EMBL/GenBank/DDBJ databases">
        <title>Complete genome sequence of Flavivirga eckloniae ECD14 isolated from seaweed Ecklonia cava.</title>
        <authorList>
            <person name="Lee J.H."/>
            <person name="Baik K.S."/>
            <person name="Seong C.N."/>
        </authorList>
    </citation>
    <scope>NUCLEOTIDE SEQUENCE [LARGE SCALE GENOMIC DNA]</scope>
    <source>
        <strain evidence="2 3">ECD14</strain>
    </source>
</reference>
<dbReference type="RefSeq" id="WP_102757148.1">
    <property type="nucleotide sequence ID" value="NZ_CP025791.1"/>
</dbReference>
<feature type="transmembrane region" description="Helical" evidence="1">
    <location>
        <begin position="99"/>
        <end position="117"/>
    </location>
</feature>
<sequence>MDNISMFTSSAFVLTTLASVWLFYKASNNKKALYGIIVWMVVVGGLGILGFYQKLDTVPPRFTLLLGPVLIFVILLFTNKRSRRFIDGLNLKWLTILHIVRIPVEIVLYYVFIAGLIPDLMTFSGYNFDIISGITAPVIYYIMFVKKTLNRKALLIWNVLCLGLLINILTIAVLSAQTPFQQLAFEQPNIGVTYFPFVWLPTVIVPIVFLSHLASIRRLTSR</sequence>
<protein>
    <submittedName>
        <fullName evidence="2">Uncharacterized protein</fullName>
    </submittedName>
</protein>
<evidence type="ECO:0000256" key="1">
    <source>
        <dbReference type="SAM" id="Phobius"/>
    </source>
</evidence>
<evidence type="ECO:0000313" key="2">
    <source>
        <dbReference type="EMBL" id="AUP80502.1"/>
    </source>
</evidence>
<feature type="transmembrane region" description="Helical" evidence="1">
    <location>
        <begin position="58"/>
        <end position="78"/>
    </location>
</feature>
<keyword evidence="3" id="KW-1185">Reference proteome</keyword>
<keyword evidence="1" id="KW-0472">Membrane</keyword>
<dbReference type="Proteomes" id="UP000235826">
    <property type="component" value="Chromosome"/>
</dbReference>
<feature type="transmembrane region" description="Helical" evidence="1">
    <location>
        <begin position="33"/>
        <end position="52"/>
    </location>
</feature>
<accession>A0A2K9PTW4</accession>
<dbReference type="KEGG" id="fek:C1H87_18005"/>
<proteinExistence type="predicted"/>
<feature type="transmembrane region" description="Helical" evidence="1">
    <location>
        <begin position="194"/>
        <end position="216"/>
    </location>
</feature>
<dbReference type="AlphaFoldDB" id="A0A2K9PTW4"/>
<name>A0A2K9PTW4_9FLAO</name>
<organism evidence="2 3">
    <name type="scientific">Flavivirga eckloniae</name>
    <dbReference type="NCBI Taxonomy" id="1803846"/>
    <lineage>
        <taxon>Bacteria</taxon>
        <taxon>Pseudomonadati</taxon>
        <taxon>Bacteroidota</taxon>
        <taxon>Flavobacteriia</taxon>
        <taxon>Flavobacteriales</taxon>
        <taxon>Flavobacteriaceae</taxon>
        <taxon>Flavivirga</taxon>
    </lineage>
</organism>
<dbReference type="OrthoDB" id="675847at2"/>
<gene>
    <name evidence="2" type="ORF">C1H87_18005</name>
</gene>
<feature type="transmembrane region" description="Helical" evidence="1">
    <location>
        <begin position="6"/>
        <end position="24"/>
    </location>
</feature>
<feature type="transmembrane region" description="Helical" evidence="1">
    <location>
        <begin position="123"/>
        <end position="142"/>
    </location>
</feature>
<evidence type="ECO:0000313" key="3">
    <source>
        <dbReference type="Proteomes" id="UP000235826"/>
    </source>
</evidence>
<dbReference type="EMBL" id="CP025791">
    <property type="protein sequence ID" value="AUP80502.1"/>
    <property type="molecule type" value="Genomic_DNA"/>
</dbReference>
<keyword evidence="1" id="KW-1133">Transmembrane helix</keyword>
<keyword evidence="1" id="KW-0812">Transmembrane</keyword>